<feature type="repeat" description="PPR" evidence="2">
    <location>
        <begin position="188"/>
        <end position="218"/>
    </location>
</feature>
<dbReference type="InterPro" id="IPR002885">
    <property type="entry name" value="PPR_rpt"/>
</dbReference>
<evidence type="ECO:0000313" key="4">
    <source>
        <dbReference type="Proteomes" id="UP000015453"/>
    </source>
</evidence>
<dbReference type="EMBL" id="AUSU01004537">
    <property type="protein sequence ID" value="EPS64899.1"/>
    <property type="molecule type" value="Genomic_DNA"/>
</dbReference>
<dbReference type="AlphaFoldDB" id="S8CD82"/>
<dbReference type="PANTHER" id="PTHR47926">
    <property type="entry name" value="PENTATRICOPEPTIDE REPEAT-CONTAINING PROTEIN"/>
    <property type="match status" value="1"/>
</dbReference>
<dbReference type="PROSITE" id="PS51375">
    <property type="entry name" value="PPR"/>
    <property type="match status" value="5"/>
</dbReference>
<dbReference type="Pfam" id="PF13041">
    <property type="entry name" value="PPR_2"/>
    <property type="match status" value="4"/>
</dbReference>
<evidence type="ECO:0000313" key="3">
    <source>
        <dbReference type="EMBL" id="EPS64899.1"/>
    </source>
</evidence>
<feature type="repeat" description="PPR" evidence="2">
    <location>
        <begin position="289"/>
        <end position="319"/>
    </location>
</feature>
<dbReference type="Gene3D" id="1.25.40.10">
    <property type="entry name" value="Tetratricopeptide repeat domain"/>
    <property type="match status" value="5"/>
</dbReference>
<evidence type="ECO:0000256" key="2">
    <source>
        <dbReference type="PROSITE-ProRule" id="PRU00708"/>
    </source>
</evidence>
<name>S8CD82_9LAMI</name>
<feature type="non-terminal residue" evidence="3">
    <location>
        <position position="1"/>
    </location>
</feature>
<organism evidence="3 4">
    <name type="scientific">Genlisea aurea</name>
    <dbReference type="NCBI Taxonomy" id="192259"/>
    <lineage>
        <taxon>Eukaryota</taxon>
        <taxon>Viridiplantae</taxon>
        <taxon>Streptophyta</taxon>
        <taxon>Embryophyta</taxon>
        <taxon>Tracheophyta</taxon>
        <taxon>Spermatophyta</taxon>
        <taxon>Magnoliopsida</taxon>
        <taxon>eudicotyledons</taxon>
        <taxon>Gunneridae</taxon>
        <taxon>Pentapetalae</taxon>
        <taxon>asterids</taxon>
        <taxon>lamiids</taxon>
        <taxon>Lamiales</taxon>
        <taxon>Lentibulariaceae</taxon>
        <taxon>Genlisea</taxon>
    </lineage>
</organism>
<dbReference type="FunFam" id="1.25.40.10:FF:000090">
    <property type="entry name" value="Pentatricopeptide repeat-containing protein, chloroplastic"/>
    <property type="match status" value="1"/>
</dbReference>
<dbReference type="InterPro" id="IPR011990">
    <property type="entry name" value="TPR-like_helical_dom_sf"/>
</dbReference>
<comment type="caution">
    <text evidence="3">The sequence shown here is derived from an EMBL/GenBank/DDBJ whole genome shotgun (WGS) entry which is preliminary data.</text>
</comment>
<dbReference type="OrthoDB" id="185373at2759"/>
<dbReference type="PANTHER" id="PTHR47926:SF382">
    <property type="entry name" value="PENTACOTRIPEPTIDE-REPEAT REGION OF PRORP DOMAIN-CONTAINING PROTEIN"/>
    <property type="match status" value="1"/>
</dbReference>
<sequence length="455" mass="50718">INACVREGDVNTARKLFDDDPHSRNIVSWNSLMNGYVKRNEISKAQKLFDEMPLRDVVSWNTMLSGFRDIRSPDKSHRCFLTMMRYGPTPDELTFSILIGTFLSSQHKILIPQLHAIVIRLGISLNIYLGSALMRAYVALGHSESYIRVFDEIPVKDVAPYNVLILGHIEFGSISQAKKVFDEMPVRNPHSWSTIINGYMKNGMIKEAVEEFDRIEVRDVVSTTAMIRGFADVRRFAEALKIFRSMMNDGIRPNRFTLSTVLNACAGDSSLVMGIQVHGVMSKLGIPADVVTETALVDMYGKCGDMDSASKVFESMPDRNLASWNSMIGGYARNGSTHIAFQVFDEMSKSGTSPDEVTFINVLSACVHGGTVKQGEELFDSMKSKYGIRPEIEHFSCMVDLYGRAGELEKAEELVRNLPFEPDVVVWGALFFGACGLHSHPDSVRTAADGLSKRE</sequence>
<reference evidence="3 4" key="1">
    <citation type="journal article" date="2013" name="BMC Genomics">
        <title>The miniature genome of a carnivorous plant Genlisea aurea contains a low number of genes and short non-coding sequences.</title>
        <authorList>
            <person name="Leushkin E.V."/>
            <person name="Sutormin R.A."/>
            <person name="Nabieva E.R."/>
            <person name="Penin A.A."/>
            <person name="Kondrashov A.S."/>
            <person name="Logacheva M.D."/>
        </authorList>
    </citation>
    <scope>NUCLEOTIDE SEQUENCE [LARGE SCALE GENOMIC DNA]</scope>
</reference>
<dbReference type="Pfam" id="PF01535">
    <property type="entry name" value="PPR"/>
    <property type="match status" value="4"/>
</dbReference>
<dbReference type="GO" id="GO:0003723">
    <property type="term" value="F:RNA binding"/>
    <property type="evidence" value="ECO:0007669"/>
    <property type="project" value="InterPro"/>
</dbReference>
<dbReference type="GO" id="GO:0009451">
    <property type="term" value="P:RNA modification"/>
    <property type="evidence" value="ECO:0007669"/>
    <property type="project" value="InterPro"/>
</dbReference>
<keyword evidence="4" id="KW-1185">Reference proteome</keyword>
<gene>
    <name evidence="3" type="ORF">M569_09880</name>
</gene>
<proteinExistence type="predicted"/>
<feature type="repeat" description="PPR" evidence="2">
    <location>
        <begin position="219"/>
        <end position="253"/>
    </location>
</feature>
<dbReference type="Proteomes" id="UP000015453">
    <property type="component" value="Unassembled WGS sequence"/>
</dbReference>
<dbReference type="NCBIfam" id="TIGR00756">
    <property type="entry name" value="PPR"/>
    <property type="match status" value="6"/>
</dbReference>
<feature type="repeat" description="PPR" evidence="2">
    <location>
        <begin position="25"/>
        <end position="59"/>
    </location>
</feature>
<evidence type="ECO:0000256" key="1">
    <source>
        <dbReference type="ARBA" id="ARBA00022737"/>
    </source>
</evidence>
<dbReference type="InterPro" id="IPR046960">
    <property type="entry name" value="PPR_At4g14850-like_plant"/>
</dbReference>
<accession>S8CD82</accession>
<keyword evidence="1" id="KW-0677">Repeat</keyword>
<feature type="repeat" description="PPR" evidence="2">
    <location>
        <begin position="320"/>
        <end position="354"/>
    </location>
</feature>
<protein>
    <recommendedName>
        <fullName evidence="5">Pentatricopeptide repeat-containing protein</fullName>
    </recommendedName>
</protein>
<feature type="non-terminal residue" evidence="3">
    <location>
        <position position="455"/>
    </location>
</feature>
<evidence type="ECO:0008006" key="5">
    <source>
        <dbReference type="Google" id="ProtNLM"/>
    </source>
</evidence>